<dbReference type="GO" id="GO:0051213">
    <property type="term" value="F:dioxygenase activity"/>
    <property type="evidence" value="ECO:0007669"/>
    <property type="project" value="UniProtKB-KW"/>
</dbReference>
<dbReference type="InterPro" id="IPR029068">
    <property type="entry name" value="Glyas_Bleomycin-R_OHBP_Dase"/>
</dbReference>
<name>A0A5E5C010_9BURK</name>
<feature type="domain" description="VOC" evidence="9">
    <location>
        <begin position="8"/>
        <end position="131"/>
    </location>
</feature>
<dbReference type="GO" id="GO:0008198">
    <property type="term" value="F:ferrous iron binding"/>
    <property type="evidence" value="ECO:0007669"/>
    <property type="project" value="InterPro"/>
</dbReference>
<comment type="cofactor">
    <cofactor evidence="1 8">
        <name>Fe(2+)</name>
        <dbReference type="ChEBI" id="CHEBI:29033"/>
    </cofactor>
</comment>
<evidence type="ECO:0000259" key="9">
    <source>
        <dbReference type="PROSITE" id="PS51819"/>
    </source>
</evidence>
<keyword evidence="11" id="KW-1185">Reference proteome</keyword>
<protein>
    <submittedName>
        <fullName evidence="10">Glyoxalase</fullName>
    </submittedName>
</protein>
<organism evidence="10 11">
    <name type="scientific">Pandoraea bronchicola</name>
    <dbReference type="NCBI Taxonomy" id="2508287"/>
    <lineage>
        <taxon>Bacteria</taxon>
        <taxon>Pseudomonadati</taxon>
        <taxon>Pseudomonadota</taxon>
        <taxon>Betaproteobacteria</taxon>
        <taxon>Burkholderiales</taxon>
        <taxon>Burkholderiaceae</taxon>
        <taxon>Pandoraea</taxon>
    </lineage>
</organism>
<dbReference type="Gene3D" id="3.10.180.10">
    <property type="entry name" value="2,3-Dihydroxybiphenyl 1,2-Dioxygenase, domain 1"/>
    <property type="match status" value="1"/>
</dbReference>
<keyword evidence="6 8" id="KW-0560">Oxidoreductase</keyword>
<dbReference type="RefSeq" id="WP_425495839.1">
    <property type="nucleotide sequence ID" value="NZ_CABPST010000016.1"/>
</dbReference>
<keyword evidence="3" id="KW-0479">Metal-binding</keyword>
<evidence type="ECO:0000256" key="6">
    <source>
        <dbReference type="ARBA" id="ARBA00023002"/>
    </source>
</evidence>
<evidence type="ECO:0000256" key="2">
    <source>
        <dbReference type="ARBA" id="ARBA00008784"/>
    </source>
</evidence>
<dbReference type="AlphaFoldDB" id="A0A5E5C010"/>
<reference evidence="10 11" key="1">
    <citation type="submission" date="2019-08" db="EMBL/GenBank/DDBJ databases">
        <authorList>
            <person name="Peeters C."/>
        </authorList>
    </citation>
    <scope>NUCLEOTIDE SEQUENCE [LARGE SCALE GENOMIC DNA]</scope>
    <source>
        <strain evidence="10 11">LMG 20603</strain>
    </source>
</reference>
<evidence type="ECO:0000256" key="8">
    <source>
        <dbReference type="RuleBase" id="RU000683"/>
    </source>
</evidence>
<dbReference type="PROSITE" id="PS00082">
    <property type="entry name" value="EXTRADIOL_DIOXYGENAS"/>
    <property type="match status" value="1"/>
</dbReference>
<accession>A0A5E5C010</accession>
<proteinExistence type="inferred from homology"/>
<dbReference type="SUPFAM" id="SSF54593">
    <property type="entry name" value="Glyoxalase/Bleomycin resistance protein/Dihydroxybiphenyl dioxygenase"/>
    <property type="match status" value="1"/>
</dbReference>
<dbReference type="InterPro" id="IPR037523">
    <property type="entry name" value="VOC_core"/>
</dbReference>
<evidence type="ECO:0000256" key="7">
    <source>
        <dbReference type="ARBA" id="ARBA00023004"/>
    </source>
</evidence>
<dbReference type="InterPro" id="IPR000486">
    <property type="entry name" value="Xdiol_ring_cleave_dOase_1/2"/>
</dbReference>
<dbReference type="InterPro" id="IPR004360">
    <property type="entry name" value="Glyas_Fos-R_dOase_dom"/>
</dbReference>
<dbReference type="EMBL" id="CABPST010000016">
    <property type="protein sequence ID" value="VVE90555.1"/>
    <property type="molecule type" value="Genomic_DNA"/>
</dbReference>
<evidence type="ECO:0000256" key="1">
    <source>
        <dbReference type="ARBA" id="ARBA00001954"/>
    </source>
</evidence>
<evidence type="ECO:0000313" key="11">
    <source>
        <dbReference type="Proteomes" id="UP000382040"/>
    </source>
</evidence>
<evidence type="ECO:0000256" key="3">
    <source>
        <dbReference type="ARBA" id="ARBA00022723"/>
    </source>
</evidence>
<comment type="similarity">
    <text evidence="2 8">Belongs to the extradiol ring-cleavage dioxygenase family.</text>
</comment>
<keyword evidence="5 8" id="KW-0223">Dioxygenase</keyword>
<dbReference type="PROSITE" id="PS51819">
    <property type="entry name" value="VOC"/>
    <property type="match status" value="1"/>
</dbReference>
<dbReference type="Pfam" id="PF00903">
    <property type="entry name" value="Glyoxalase"/>
    <property type="match status" value="1"/>
</dbReference>
<keyword evidence="7 8" id="KW-0408">Iron</keyword>
<keyword evidence="4 8" id="KW-0058">Aromatic hydrocarbons catabolism</keyword>
<gene>
    <name evidence="10" type="ORF">PBR20603_04541</name>
</gene>
<sequence length="184" mass="20678">MMVRKGLSFSHVGFYVCDIQRMARFYTELLEFTITDSGKLTGPSGDLDLIFLSRDPKEHHQIVLATGRPDTLGFNVINQISLRADSLATLKDLYSRLTDAGATDIHPITHGNAVSIYARDPEGNRLELFIDTPWYVSQPMRVPVDFSQPDDVLMAAVEAHARQLPGFEPRATWQARMAERMGIQ</sequence>
<evidence type="ECO:0000256" key="4">
    <source>
        <dbReference type="ARBA" id="ARBA00022797"/>
    </source>
</evidence>
<evidence type="ECO:0000256" key="5">
    <source>
        <dbReference type="ARBA" id="ARBA00022964"/>
    </source>
</evidence>
<dbReference type="Proteomes" id="UP000382040">
    <property type="component" value="Unassembled WGS sequence"/>
</dbReference>
<evidence type="ECO:0000313" key="10">
    <source>
        <dbReference type="EMBL" id="VVE90555.1"/>
    </source>
</evidence>